<evidence type="ECO:0000256" key="1">
    <source>
        <dbReference type="SAM" id="MobiDB-lite"/>
    </source>
</evidence>
<feature type="region of interest" description="Disordered" evidence="1">
    <location>
        <begin position="103"/>
        <end position="175"/>
    </location>
</feature>
<dbReference type="AlphaFoldDB" id="A0A2A2LWJ5"/>
<accession>A0A2A2LWJ5</accession>
<feature type="compositionally biased region" description="Polar residues" evidence="1">
    <location>
        <begin position="162"/>
        <end position="175"/>
    </location>
</feature>
<keyword evidence="3" id="KW-1185">Reference proteome</keyword>
<organism evidence="2 3">
    <name type="scientific">Diploscapter pachys</name>
    <dbReference type="NCBI Taxonomy" id="2018661"/>
    <lineage>
        <taxon>Eukaryota</taxon>
        <taxon>Metazoa</taxon>
        <taxon>Ecdysozoa</taxon>
        <taxon>Nematoda</taxon>
        <taxon>Chromadorea</taxon>
        <taxon>Rhabditida</taxon>
        <taxon>Rhabditina</taxon>
        <taxon>Rhabditomorpha</taxon>
        <taxon>Rhabditoidea</taxon>
        <taxon>Rhabditidae</taxon>
        <taxon>Diploscapter</taxon>
    </lineage>
</organism>
<sequence>MSRNTSQGSSGRGNRLFSSSEEKSSSRELITCPLPDPPIDYTVRFKPPPQRARTSNVWDTSLSEPSPSPEKPPELIPRLSKRRDTIGQSEMILDDLDRVLDEDQRPKLPKQKSAVVYDEPTTSFTDDIPIRPPRSQERRSGGIQRSKSAVGYPKQPSDEFISVSSQKQQSPVATIQKVSVPPPILPVEPKNVPPDFAYSSYEISSSQRIKQESSLYAMYLQVQKFIDDSRELYSPSYFRRQYMSSGIPSWKAEILSNRRARETMEKIEEDAWVRFSLGYVSEKNLQRNTEDKVRPLGAQLHPNHD</sequence>
<feature type="region of interest" description="Disordered" evidence="1">
    <location>
        <begin position="1"/>
        <end position="91"/>
    </location>
</feature>
<comment type="caution">
    <text evidence="2">The sequence shown here is derived from an EMBL/GenBank/DDBJ whole genome shotgun (WGS) entry which is preliminary data.</text>
</comment>
<feature type="compositionally biased region" description="Polar residues" evidence="1">
    <location>
        <begin position="52"/>
        <end position="62"/>
    </location>
</feature>
<evidence type="ECO:0000313" key="2">
    <source>
        <dbReference type="EMBL" id="PAV90528.1"/>
    </source>
</evidence>
<name>A0A2A2LWJ5_9BILA</name>
<gene>
    <name evidence="2" type="ORF">WR25_27168</name>
</gene>
<dbReference type="EMBL" id="LIAE01006371">
    <property type="protein sequence ID" value="PAV90528.1"/>
    <property type="molecule type" value="Genomic_DNA"/>
</dbReference>
<proteinExistence type="predicted"/>
<protein>
    <submittedName>
        <fullName evidence="2">Uncharacterized protein</fullName>
    </submittedName>
</protein>
<evidence type="ECO:0000313" key="3">
    <source>
        <dbReference type="Proteomes" id="UP000218231"/>
    </source>
</evidence>
<dbReference type="Proteomes" id="UP000218231">
    <property type="component" value="Unassembled WGS sequence"/>
</dbReference>
<reference evidence="2 3" key="1">
    <citation type="journal article" date="2017" name="Curr. Biol.">
        <title>Genome architecture and evolution of a unichromosomal asexual nematode.</title>
        <authorList>
            <person name="Fradin H."/>
            <person name="Zegar C."/>
            <person name="Gutwein M."/>
            <person name="Lucas J."/>
            <person name="Kovtun M."/>
            <person name="Corcoran D."/>
            <person name="Baugh L.R."/>
            <person name="Kiontke K."/>
            <person name="Gunsalus K."/>
            <person name="Fitch D.H."/>
            <person name="Piano F."/>
        </authorList>
    </citation>
    <scope>NUCLEOTIDE SEQUENCE [LARGE SCALE GENOMIC DNA]</scope>
    <source>
        <strain evidence="2">PF1309</strain>
    </source>
</reference>